<reference evidence="2 3" key="1">
    <citation type="submission" date="2023-01" db="EMBL/GenBank/DDBJ databases">
        <title>Analysis of 21 Apiospora genomes using comparative genomics revels a genus with tremendous synthesis potential of carbohydrate active enzymes and secondary metabolites.</title>
        <authorList>
            <person name="Sorensen T."/>
        </authorList>
    </citation>
    <scope>NUCLEOTIDE SEQUENCE [LARGE SCALE GENOMIC DNA]</scope>
    <source>
        <strain evidence="2 3">CBS 20057</strain>
    </source>
</reference>
<evidence type="ECO:0000256" key="1">
    <source>
        <dbReference type="SAM" id="MobiDB-lite"/>
    </source>
</evidence>
<feature type="compositionally biased region" description="Basic and acidic residues" evidence="1">
    <location>
        <begin position="75"/>
        <end position="94"/>
    </location>
</feature>
<keyword evidence="3" id="KW-1185">Reference proteome</keyword>
<dbReference type="Proteomes" id="UP001396898">
    <property type="component" value="Unassembled WGS sequence"/>
</dbReference>
<sequence length="238" mass="25915">MQAADRLRLCWFLSLYARTTRPPGSCCRTRGTASPNNTFMSWVHVATQLPNFLPLLILIYLDHMDSLSPTLSAHDKSAEAAAMEDQKEDQQSHEEGDDLEAAEKGHCGPVSTSGFITAPNTQAGDKPPQKNGHHVLQAARVVNQFVWARQLPSGAKLLLGGSGAECEVDHGAQHWEDRGPYTVGSALLRRVLPVVDLRGHADHYLGSHHESGLLSCMGWRLAVQRAVSSYGGSHAVHQ</sequence>
<feature type="region of interest" description="Disordered" evidence="1">
    <location>
        <begin position="75"/>
        <end position="132"/>
    </location>
</feature>
<comment type="caution">
    <text evidence="2">The sequence shown here is derived from an EMBL/GenBank/DDBJ whole genome shotgun (WGS) entry which is preliminary data.</text>
</comment>
<dbReference type="EMBL" id="JAQQWI010000007">
    <property type="protein sequence ID" value="KAK8027735.1"/>
    <property type="molecule type" value="Genomic_DNA"/>
</dbReference>
<evidence type="ECO:0000313" key="2">
    <source>
        <dbReference type="EMBL" id="KAK8027735.1"/>
    </source>
</evidence>
<gene>
    <name evidence="2" type="ORF">PG991_004791</name>
</gene>
<proteinExistence type="predicted"/>
<organism evidence="2 3">
    <name type="scientific">Apiospora marii</name>
    <dbReference type="NCBI Taxonomy" id="335849"/>
    <lineage>
        <taxon>Eukaryota</taxon>
        <taxon>Fungi</taxon>
        <taxon>Dikarya</taxon>
        <taxon>Ascomycota</taxon>
        <taxon>Pezizomycotina</taxon>
        <taxon>Sordariomycetes</taxon>
        <taxon>Xylariomycetidae</taxon>
        <taxon>Amphisphaeriales</taxon>
        <taxon>Apiosporaceae</taxon>
        <taxon>Apiospora</taxon>
    </lineage>
</organism>
<evidence type="ECO:0000313" key="3">
    <source>
        <dbReference type="Proteomes" id="UP001396898"/>
    </source>
</evidence>
<feature type="compositionally biased region" description="Polar residues" evidence="1">
    <location>
        <begin position="110"/>
        <end position="123"/>
    </location>
</feature>
<accession>A0ABR1S8M7</accession>
<protein>
    <submittedName>
        <fullName evidence="2">Uncharacterized protein</fullName>
    </submittedName>
</protein>
<name>A0ABR1S8M7_9PEZI</name>